<organism evidence="3 4">
    <name type="scientific">Lachnotalea glycerini</name>
    <dbReference type="NCBI Taxonomy" id="1763509"/>
    <lineage>
        <taxon>Bacteria</taxon>
        <taxon>Bacillati</taxon>
        <taxon>Bacillota</taxon>
        <taxon>Clostridia</taxon>
        <taxon>Lachnospirales</taxon>
        <taxon>Lachnospiraceae</taxon>
        <taxon>Lachnotalea</taxon>
    </lineage>
</organism>
<protein>
    <recommendedName>
        <fullName evidence="2">RND related barrel-sandwich hybrid domain-containing protein</fullName>
    </recommendedName>
</protein>
<accession>A0A371JJF6</accession>
<evidence type="ECO:0000259" key="2">
    <source>
        <dbReference type="Pfam" id="PF26018"/>
    </source>
</evidence>
<dbReference type="OrthoDB" id="1834786at2"/>
<dbReference type="InterPro" id="IPR058709">
    <property type="entry name" value="BSH_RND-rel"/>
</dbReference>
<keyword evidence="1" id="KW-0472">Membrane</keyword>
<keyword evidence="1" id="KW-1133">Transmembrane helix</keyword>
<feature type="domain" description="RND related barrel-sandwich hybrid" evidence="2">
    <location>
        <begin position="68"/>
        <end position="236"/>
    </location>
</feature>
<evidence type="ECO:0000256" key="1">
    <source>
        <dbReference type="SAM" id="Phobius"/>
    </source>
</evidence>
<evidence type="ECO:0000313" key="3">
    <source>
        <dbReference type="EMBL" id="RDY32856.1"/>
    </source>
</evidence>
<comment type="caution">
    <text evidence="3">The sequence shown here is derived from an EMBL/GenBank/DDBJ whole genome shotgun (WGS) entry which is preliminary data.</text>
</comment>
<keyword evidence="1" id="KW-0812">Transmembrane</keyword>
<dbReference type="Pfam" id="PF26018">
    <property type="entry name" value="BSH_RND_rel"/>
    <property type="match status" value="1"/>
</dbReference>
<feature type="transmembrane region" description="Helical" evidence="1">
    <location>
        <begin position="21"/>
        <end position="40"/>
    </location>
</feature>
<dbReference type="EMBL" id="NOKA02000002">
    <property type="protein sequence ID" value="RDY32856.1"/>
    <property type="molecule type" value="Genomic_DNA"/>
</dbReference>
<dbReference type="Proteomes" id="UP000216411">
    <property type="component" value="Unassembled WGS sequence"/>
</dbReference>
<keyword evidence="4" id="KW-1185">Reference proteome</keyword>
<gene>
    <name evidence="3" type="ORF">CG710_002670</name>
</gene>
<sequence length="461" mass="51951">MASRNKKVTKYRRPLNINIGIIIFGIIFIYVLFSIILYMINPHISVYEVNKGSLSTNNTYQGLILRQETKITADKAGYVNFYAREGEKIGVGQTVYTLDETGKLADLLADSTNSESTLTDDDIKSLKTEISSFSNDFDTNNFKSVYNFKYDIENTVLELVNINLLNSISDLTSENAGLFTTCTAPSEGLVVYSTDGYEDATIDNLTEDMLNYDNYKKTTLKSSDLVNAGDVVYKLITDEAWSIVIPLDEEKATEYADRETMKIKFKKDGVIANAGFSIIRINSKPYAKLDLTNSCIRYATDRFIDIELMVSSIEGLKIPVSSVVEKDFYTIPIDYATQGGDSNQLGFLLEVYDQDGKSSTQFVEPTIYYSTDDDYYVETHEFEVGNYIVKTDSTDRYPIGKTAKLTGVYNINKGYAVFKQINVLYQNEEYDIVEEGTTYGIAVYDHIVLDGKSVNEDDIIY</sequence>
<evidence type="ECO:0000313" key="4">
    <source>
        <dbReference type="Proteomes" id="UP000216411"/>
    </source>
</evidence>
<name>A0A371JJF6_9FIRM</name>
<reference evidence="3 4" key="1">
    <citation type="journal article" date="2017" name="Genome Announc.">
        <title>Draft Genome Sequence of a Sporulating and Motile Strain of Lachnotalea glycerini Isolated from Water in Quebec City, Canada.</title>
        <authorList>
            <person name="Maheux A.F."/>
            <person name="Boudreau D.K."/>
            <person name="Berube E."/>
            <person name="Boissinot M."/>
            <person name="Raymond F."/>
            <person name="Brodeur S."/>
            <person name="Corbeil J."/>
            <person name="Isabel S."/>
            <person name="Omar R.F."/>
            <person name="Bergeron M.G."/>
        </authorList>
    </citation>
    <scope>NUCLEOTIDE SEQUENCE [LARGE SCALE GENOMIC DNA]</scope>
    <source>
        <strain evidence="3 4">CCRI-19302</strain>
    </source>
</reference>
<proteinExistence type="predicted"/>
<dbReference type="AlphaFoldDB" id="A0A371JJF6"/>
<dbReference type="RefSeq" id="WP_094379995.1">
    <property type="nucleotide sequence ID" value="NZ_NOKA02000002.1"/>
</dbReference>